<feature type="compositionally biased region" description="Basic and acidic residues" evidence="1">
    <location>
        <begin position="85"/>
        <end position="95"/>
    </location>
</feature>
<protein>
    <submittedName>
        <fullName evidence="3">Uncharacterized protein</fullName>
    </submittedName>
</protein>
<proteinExistence type="predicted"/>
<comment type="caution">
    <text evidence="3">The sequence shown here is derived from an EMBL/GenBank/DDBJ whole genome shotgun (WGS) entry which is preliminary data.</text>
</comment>
<accession>A0A0V0Y018</accession>
<feature type="region of interest" description="Disordered" evidence="1">
    <location>
        <begin position="61"/>
        <end position="95"/>
    </location>
</feature>
<dbReference type="Proteomes" id="UP000054815">
    <property type="component" value="Unassembled WGS sequence"/>
</dbReference>
<keyword evidence="2" id="KW-1133">Transmembrane helix</keyword>
<reference evidence="3 4" key="1">
    <citation type="submission" date="2015-01" db="EMBL/GenBank/DDBJ databases">
        <title>Evolution of Trichinella species and genotypes.</title>
        <authorList>
            <person name="Korhonen P.K."/>
            <person name="Edoardo P."/>
            <person name="Giuseppe L.R."/>
            <person name="Gasser R.B."/>
        </authorList>
    </citation>
    <scope>NUCLEOTIDE SEQUENCE [LARGE SCALE GENOMIC DNA]</scope>
    <source>
        <strain evidence="3">ISS141</strain>
    </source>
</reference>
<name>A0A0V0Y018_TRIPS</name>
<sequence>LLIFIFNFAFCYCCSCSFVTKIFFFSKSKMNMHTTFIAFLIFSMIVVFDVAYANTEHTAKGASNRGTVNVKPRAHAKRAAATSRHSPESHEERRG</sequence>
<evidence type="ECO:0000313" key="4">
    <source>
        <dbReference type="Proteomes" id="UP000054815"/>
    </source>
</evidence>
<gene>
    <name evidence="3" type="ORF">T4E_8887</name>
</gene>
<evidence type="ECO:0000256" key="2">
    <source>
        <dbReference type="SAM" id="Phobius"/>
    </source>
</evidence>
<evidence type="ECO:0000256" key="1">
    <source>
        <dbReference type="SAM" id="MobiDB-lite"/>
    </source>
</evidence>
<feature type="transmembrane region" description="Helical" evidence="2">
    <location>
        <begin position="6"/>
        <end position="24"/>
    </location>
</feature>
<keyword evidence="2" id="KW-0812">Transmembrane</keyword>
<dbReference type="EMBL" id="JYDU01000084">
    <property type="protein sequence ID" value="KRX93710.1"/>
    <property type="molecule type" value="Genomic_DNA"/>
</dbReference>
<feature type="transmembrane region" description="Helical" evidence="2">
    <location>
        <begin position="36"/>
        <end position="53"/>
    </location>
</feature>
<feature type="non-terminal residue" evidence="3">
    <location>
        <position position="1"/>
    </location>
</feature>
<evidence type="ECO:0000313" key="3">
    <source>
        <dbReference type="EMBL" id="KRX93710.1"/>
    </source>
</evidence>
<keyword evidence="2" id="KW-0472">Membrane</keyword>
<dbReference type="AlphaFoldDB" id="A0A0V0Y018"/>
<organism evidence="3 4">
    <name type="scientific">Trichinella pseudospiralis</name>
    <name type="common">Parasitic roundworm</name>
    <dbReference type="NCBI Taxonomy" id="6337"/>
    <lineage>
        <taxon>Eukaryota</taxon>
        <taxon>Metazoa</taxon>
        <taxon>Ecdysozoa</taxon>
        <taxon>Nematoda</taxon>
        <taxon>Enoplea</taxon>
        <taxon>Dorylaimia</taxon>
        <taxon>Trichinellida</taxon>
        <taxon>Trichinellidae</taxon>
        <taxon>Trichinella</taxon>
    </lineage>
</organism>